<dbReference type="OrthoDB" id="9758243at2"/>
<dbReference type="RefSeq" id="WP_010769733.1">
    <property type="nucleotide sequence ID" value="NZ_ASWE01000001.1"/>
</dbReference>
<name>R3W583_9ENTE</name>
<dbReference type="Gene3D" id="3.40.50.300">
    <property type="entry name" value="P-loop containing nucleotide triphosphate hydrolases"/>
    <property type="match status" value="2"/>
</dbReference>
<dbReference type="SMART" id="SM00487">
    <property type="entry name" value="DEXDc"/>
    <property type="match status" value="1"/>
</dbReference>
<evidence type="ECO:0000313" key="2">
    <source>
        <dbReference type="EMBL" id="EOL42746.1"/>
    </source>
</evidence>
<dbReference type="GO" id="GO:0003677">
    <property type="term" value="F:DNA binding"/>
    <property type="evidence" value="ECO:0007669"/>
    <property type="project" value="InterPro"/>
</dbReference>
<dbReference type="eggNOG" id="COG1061">
    <property type="taxonomic scope" value="Bacteria"/>
</dbReference>
<dbReference type="STRING" id="154621.RV11_GL000909"/>
<feature type="domain" description="Helicase ATP-binding" evidence="1">
    <location>
        <begin position="17"/>
        <end position="164"/>
    </location>
</feature>
<accession>R3W583</accession>
<evidence type="ECO:0000313" key="3">
    <source>
        <dbReference type="Proteomes" id="UP000013785"/>
    </source>
</evidence>
<evidence type="ECO:0000259" key="1">
    <source>
        <dbReference type="PROSITE" id="PS51192"/>
    </source>
</evidence>
<keyword evidence="3" id="KW-1185">Reference proteome</keyword>
<dbReference type="Proteomes" id="UP000013785">
    <property type="component" value="Unassembled WGS sequence"/>
</dbReference>
<dbReference type="InterPro" id="IPR014001">
    <property type="entry name" value="Helicase_ATP-bd"/>
</dbReference>
<dbReference type="GO" id="GO:0016787">
    <property type="term" value="F:hydrolase activity"/>
    <property type="evidence" value="ECO:0007669"/>
    <property type="project" value="InterPro"/>
</dbReference>
<protein>
    <recommendedName>
        <fullName evidence="1">Helicase ATP-binding domain-containing protein</fullName>
    </recommendedName>
</protein>
<comment type="caution">
    <text evidence="2">The sequence shown here is derived from an EMBL/GenBank/DDBJ whole genome shotgun (WGS) entry which is preliminary data.</text>
</comment>
<dbReference type="CDD" id="cd18785">
    <property type="entry name" value="SF2_C"/>
    <property type="match status" value="1"/>
</dbReference>
<sequence length="791" mass="92050">MKSISLYPHQKKIVDYVKTHPHQKTYHFVAPPGSGKTMVGLSLITESKKKTLILVPSLLLKEQWEMQAITHFSLSVSLDIFSPAMITITTYQAMYQQVQVNPDCLKEFEWILLDEAHHLKKAWGDVLIEARERAEELVSISLTATPPLTNNQEEWRTYIQLNGVIDEEITSPELVKQHLLNPYQDFVYFIKADAQVEQKYAQFIARQNDIVDQLIADTEVVHLLAAHPFIVTPLAKTHQIYQQFDLYIAMLIFLSNNQFELSKDHWEVLGFKKKSTLPELSKAHLSIVYEWLWETAPQLEIFQRLKTAHWLKEDVLSLFPTFPKEKLAGSHEAKMEAINHIVIQEEAALKQKLSCVILFDRIYEEAFDFQSNPSYYGVIPQFLRLHELVAEETELAVICGKFLLVSSQIANLYFNEEALQEMKGIENFLRINLTEKNRKIILAKVTNLLEENQLQIVIGTVALLGEGWNCRSVATVILGNNSSSYVQIQQLRGRALRAKEKKPLSAIWHIGQYLPNLSWQEQPELAPILNRLSYIEGISNQQVPETITTGIERLNFPLETSVQALETYNQQNFFFTNNREHLITFWQQGLAKGTHMTMPVFIRKSQTTASDLQQNERVLPIITRQTFWTSLIHGRFSTYFHQQRTQKLWKKSCQVREKLAKSVLKVFQVSGTIRQQVNVQMTVDNHEFRIQLIDATYQEERLFNSALLEVMRPVLDTRYLIRIKKRYFSVPRKWARTKQLATLFFYEVKKEFSTSELIYTRNTLGRQKLIQAHIDSLKEQGLEVIEERLWQ</sequence>
<dbReference type="EMBL" id="AJAT01000017">
    <property type="protein sequence ID" value="EOL42746.1"/>
    <property type="molecule type" value="Genomic_DNA"/>
</dbReference>
<dbReference type="PANTHER" id="PTHR47396">
    <property type="entry name" value="TYPE I RESTRICTION ENZYME ECOKI R PROTEIN"/>
    <property type="match status" value="1"/>
</dbReference>
<dbReference type="GO" id="GO:0005524">
    <property type="term" value="F:ATP binding"/>
    <property type="evidence" value="ECO:0007669"/>
    <property type="project" value="InterPro"/>
</dbReference>
<dbReference type="InterPro" id="IPR027417">
    <property type="entry name" value="P-loop_NTPase"/>
</dbReference>
<dbReference type="HOGENOM" id="CLU_012831_0_0_9"/>
<gene>
    <name evidence="2" type="ORF">UC3_03099</name>
</gene>
<organism evidence="2 3">
    <name type="scientific">Enterococcus phoeniculicola ATCC BAA-412</name>
    <dbReference type="NCBI Taxonomy" id="1158610"/>
    <lineage>
        <taxon>Bacteria</taxon>
        <taxon>Bacillati</taxon>
        <taxon>Bacillota</taxon>
        <taxon>Bacilli</taxon>
        <taxon>Lactobacillales</taxon>
        <taxon>Enterococcaceae</taxon>
        <taxon>Enterococcus</taxon>
    </lineage>
</organism>
<proteinExistence type="predicted"/>
<dbReference type="PANTHER" id="PTHR47396:SF1">
    <property type="entry name" value="ATP-DEPENDENT HELICASE IRC3-RELATED"/>
    <property type="match status" value="1"/>
</dbReference>
<dbReference type="Pfam" id="PF04851">
    <property type="entry name" value="ResIII"/>
    <property type="match status" value="1"/>
</dbReference>
<dbReference type="GO" id="GO:0005829">
    <property type="term" value="C:cytosol"/>
    <property type="evidence" value="ECO:0007669"/>
    <property type="project" value="TreeGrafter"/>
</dbReference>
<dbReference type="AlphaFoldDB" id="R3W583"/>
<dbReference type="SUPFAM" id="SSF52540">
    <property type="entry name" value="P-loop containing nucleoside triphosphate hydrolases"/>
    <property type="match status" value="2"/>
</dbReference>
<dbReference type="PROSITE" id="PS51192">
    <property type="entry name" value="HELICASE_ATP_BIND_1"/>
    <property type="match status" value="1"/>
</dbReference>
<dbReference type="InterPro" id="IPR006935">
    <property type="entry name" value="Helicase/UvrB_N"/>
</dbReference>
<dbReference type="InterPro" id="IPR050742">
    <property type="entry name" value="Helicase_Restrict-Modif_Enz"/>
</dbReference>
<dbReference type="PATRIC" id="fig|1158610.3.peg.3083"/>
<reference evidence="2 3" key="1">
    <citation type="submission" date="2013-02" db="EMBL/GenBank/DDBJ databases">
        <title>The Genome Sequence of Enterococcus phoeniculicola BAA-412.</title>
        <authorList>
            <consortium name="The Broad Institute Genome Sequencing Platform"/>
            <consortium name="The Broad Institute Genome Sequencing Center for Infectious Disease"/>
            <person name="Earl A.M."/>
            <person name="Gilmore M.S."/>
            <person name="Lebreton F."/>
            <person name="Walker B."/>
            <person name="Young S.K."/>
            <person name="Zeng Q."/>
            <person name="Gargeya S."/>
            <person name="Fitzgerald M."/>
            <person name="Haas B."/>
            <person name="Abouelleil A."/>
            <person name="Alvarado L."/>
            <person name="Arachchi H.M."/>
            <person name="Berlin A.M."/>
            <person name="Chapman S.B."/>
            <person name="Dewar J."/>
            <person name="Goldberg J."/>
            <person name="Griggs A."/>
            <person name="Gujja S."/>
            <person name="Hansen M."/>
            <person name="Howarth C."/>
            <person name="Imamovic A."/>
            <person name="Larimer J."/>
            <person name="McCowan C."/>
            <person name="Murphy C."/>
            <person name="Neiman D."/>
            <person name="Pearson M."/>
            <person name="Priest M."/>
            <person name="Roberts A."/>
            <person name="Saif S."/>
            <person name="Shea T."/>
            <person name="Sisk P."/>
            <person name="Sykes S."/>
            <person name="Wortman J."/>
            <person name="Nusbaum C."/>
            <person name="Birren B."/>
        </authorList>
    </citation>
    <scope>NUCLEOTIDE SEQUENCE [LARGE SCALE GENOMIC DNA]</scope>
    <source>
        <strain evidence="2 3">ATCC BAA-412</strain>
    </source>
</reference>